<dbReference type="Proteomes" id="UP000293342">
    <property type="component" value="Unassembled WGS sequence"/>
</dbReference>
<dbReference type="OrthoDB" id="9811177at2"/>
<dbReference type="EMBL" id="SJKD01000006">
    <property type="protein sequence ID" value="TCC46568.1"/>
    <property type="molecule type" value="Genomic_DNA"/>
</dbReference>
<gene>
    <name evidence="3" type="ORF">E0H75_26280</name>
</gene>
<dbReference type="PANTHER" id="PTHR30399">
    <property type="entry name" value="UNCHARACTERIZED PROTEIN YGJP"/>
    <property type="match status" value="1"/>
</dbReference>
<dbReference type="PANTHER" id="PTHR30399:SF1">
    <property type="entry name" value="UTP PYROPHOSPHATASE"/>
    <property type="match status" value="1"/>
</dbReference>
<evidence type="ECO:0000313" key="4">
    <source>
        <dbReference type="Proteomes" id="UP000293342"/>
    </source>
</evidence>
<proteinExistence type="predicted"/>
<dbReference type="Gene3D" id="3.30.2010.10">
    <property type="entry name" value="Metalloproteases ('zincins'), catalytic domain"/>
    <property type="match status" value="1"/>
</dbReference>
<dbReference type="InterPro" id="IPR053136">
    <property type="entry name" value="UTP_pyrophosphatase-like"/>
</dbReference>
<reference evidence="3 4" key="1">
    <citation type="submission" date="2019-02" db="EMBL/GenBank/DDBJ databases">
        <title>Kribbella capetownensis sp. nov. and Kribbella speibonae sp. nov., isolated from soil.</title>
        <authorList>
            <person name="Curtis S.M."/>
            <person name="Norton I."/>
            <person name="Everest G.J."/>
            <person name="Meyers P.R."/>
        </authorList>
    </citation>
    <scope>NUCLEOTIDE SEQUENCE [LARGE SCALE GENOMIC DNA]</scope>
    <source>
        <strain evidence="3 4">YM53</strain>
    </source>
</reference>
<dbReference type="CDD" id="cd07344">
    <property type="entry name" value="M48_yhfN_like"/>
    <property type="match status" value="1"/>
</dbReference>
<evidence type="ECO:0000256" key="1">
    <source>
        <dbReference type="SAM" id="MobiDB-lite"/>
    </source>
</evidence>
<protein>
    <submittedName>
        <fullName evidence="3">M48 family peptidase</fullName>
    </submittedName>
</protein>
<sequence length="182" mass="20815">MADSPPRSTPGPIPPYVDIRRSKRRKRTVSAYRDGERVVVLMPDRLSAAEEARWVETMLARLEKQRSRSRVSDEKLLSRAHELACRHLPEVPEPASVRWVSNQNRRWGSCTPADRSIRLSTRLQAMPAWVVDYVLIHELAHLVEPAHNAAFWELVHRYPKAERAEGYLEGVSAASALNLDDF</sequence>
<keyword evidence="4" id="KW-1185">Reference proteome</keyword>
<feature type="domain" description="YgjP-like metallopeptidase" evidence="2">
    <location>
        <begin position="82"/>
        <end position="164"/>
    </location>
</feature>
<dbReference type="Pfam" id="PF01863">
    <property type="entry name" value="YgjP-like"/>
    <property type="match status" value="1"/>
</dbReference>
<comment type="caution">
    <text evidence="3">The sequence shown here is derived from an EMBL/GenBank/DDBJ whole genome shotgun (WGS) entry which is preliminary data.</text>
</comment>
<accession>A0A4R0JNT2</accession>
<evidence type="ECO:0000313" key="3">
    <source>
        <dbReference type="EMBL" id="TCC46568.1"/>
    </source>
</evidence>
<evidence type="ECO:0000259" key="2">
    <source>
        <dbReference type="Pfam" id="PF01863"/>
    </source>
</evidence>
<feature type="region of interest" description="Disordered" evidence="1">
    <location>
        <begin position="1"/>
        <end position="28"/>
    </location>
</feature>
<dbReference type="RefSeq" id="WP_131516314.1">
    <property type="nucleotide sequence ID" value="NZ_SJKD01000006.1"/>
</dbReference>
<organism evidence="3 4">
    <name type="scientific">Kribbella capetownensis</name>
    <dbReference type="NCBI Taxonomy" id="1572659"/>
    <lineage>
        <taxon>Bacteria</taxon>
        <taxon>Bacillati</taxon>
        <taxon>Actinomycetota</taxon>
        <taxon>Actinomycetes</taxon>
        <taxon>Propionibacteriales</taxon>
        <taxon>Kribbellaceae</taxon>
        <taxon>Kribbella</taxon>
    </lineage>
</organism>
<name>A0A4R0JNT2_9ACTN</name>
<dbReference type="InterPro" id="IPR002725">
    <property type="entry name" value="YgjP-like_metallopeptidase"/>
</dbReference>
<dbReference type="AlphaFoldDB" id="A0A4R0JNT2"/>